<gene>
    <name evidence="2" type="ORF">SAMN02745202_01388</name>
</gene>
<evidence type="ECO:0008006" key="4">
    <source>
        <dbReference type="Google" id="ProtNLM"/>
    </source>
</evidence>
<reference evidence="2 3" key="1">
    <citation type="submission" date="2017-02" db="EMBL/GenBank/DDBJ databases">
        <authorList>
            <person name="Peterson S.W."/>
        </authorList>
    </citation>
    <scope>NUCLEOTIDE SEQUENCE [LARGE SCALE GENOMIC DNA]</scope>
    <source>
        <strain evidence="2 3">ATCC 43324</strain>
    </source>
</reference>
<evidence type="ECO:0000313" key="3">
    <source>
        <dbReference type="Proteomes" id="UP000190065"/>
    </source>
</evidence>
<dbReference type="STRING" id="28136.SAMN02745202_01388"/>
<evidence type="ECO:0000256" key="1">
    <source>
        <dbReference type="SAM" id="Phobius"/>
    </source>
</evidence>
<protein>
    <recommendedName>
        <fullName evidence="4">Sulfate transporter</fullName>
    </recommendedName>
</protein>
<dbReference type="EMBL" id="FUXK01000014">
    <property type="protein sequence ID" value="SJZ89341.1"/>
    <property type="molecule type" value="Genomic_DNA"/>
</dbReference>
<sequence>MDNFLYYIFILIALVVGIFVIKKITGCVFKVIVALAVAAILIALYYLHGA</sequence>
<keyword evidence="1" id="KW-1133">Transmembrane helix</keyword>
<dbReference type="AlphaFoldDB" id="A0A1T4PDA0"/>
<feature type="transmembrane region" description="Helical" evidence="1">
    <location>
        <begin position="6"/>
        <end position="21"/>
    </location>
</feature>
<feature type="transmembrane region" description="Helical" evidence="1">
    <location>
        <begin position="28"/>
        <end position="47"/>
    </location>
</feature>
<name>A0A1T4PDA0_9BACT</name>
<accession>A0A1T4PDA0</accession>
<organism evidence="2 3">
    <name type="scientific">Segatella oulorum</name>
    <dbReference type="NCBI Taxonomy" id="28136"/>
    <lineage>
        <taxon>Bacteria</taxon>
        <taxon>Pseudomonadati</taxon>
        <taxon>Bacteroidota</taxon>
        <taxon>Bacteroidia</taxon>
        <taxon>Bacteroidales</taxon>
        <taxon>Prevotellaceae</taxon>
        <taxon>Segatella</taxon>
    </lineage>
</organism>
<evidence type="ECO:0000313" key="2">
    <source>
        <dbReference type="EMBL" id="SJZ89341.1"/>
    </source>
</evidence>
<dbReference type="RefSeq" id="WP_199897274.1">
    <property type="nucleotide sequence ID" value="NZ_CAJPPD010000117.1"/>
</dbReference>
<dbReference type="Proteomes" id="UP000190065">
    <property type="component" value="Unassembled WGS sequence"/>
</dbReference>
<keyword evidence="1" id="KW-0472">Membrane</keyword>
<proteinExistence type="predicted"/>
<keyword evidence="1" id="KW-0812">Transmembrane</keyword>